<dbReference type="CDD" id="cd15911">
    <property type="entry name" value="7tmA_OR11A-like"/>
    <property type="match status" value="1"/>
</dbReference>
<gene>
    <name evidence="15" type="primary">Or6b1_1</name>
    <name evidence="15" type="ORF">DRONOV_R14528</name>
</gene>
<evidence type="ECO:0000256" key="3">
    <source>
        <dbReference type="ARBA" id="ARBA00022606"/>
    </source>
</evidence>
<evidence type="ECO:0000256" key="4">
    <source>
        <dbReference type="ARBA" id="ARBA00022692"/>
    </source>
</evidence>
<feature type="non-terminal residue" evidence="15">
    <location>
        <position position="1"/>
    </location>
</feature>
<dbReference type="PROSITE" id="PS00237">
    <property type="entry name" value="G_PROTEIN_RECEP_F1_1"/>
    <property type="match status" value="1"/>
</dbReference>
<keyword evidence="11 12" id="KW-0807">Transducer</keyword>
<feature type="non-terminal residue" evidence="15">
    <location>
        <position position="290"/>
    </location>
</feature>
<keyword evidence="8 13" id="KW-0472">Membrane</keyword>
<feature type="transmembrane region" description="Helical" evidence="13">
    <location>
        <begin position="146"/>
        <end position="164"/>
    </location>
</feature>
<keyword evidence="5 13" id="KW-0552">Olfaction</keyword>
<reference evidence="15 16" key="1">
    <citation type="submission" date="2019-09" db="EMBL/GenBank/DDBJ databases">
        <title>Bird 10,000 Genomes (B10K) Project - Family phase.</title>
        <authorList>
            <person name="Zhang G."/>
        </authorList>
    </citation>
    <scope>NUCLEOTIDE SEQUENCE [LARGE SCALE GENOMIC DNA]</scope>
    <source>
        <strain evidence="15">B10K-LSUMZ-23963</strain>
        <tissue evidence="15">Muscle</tissue>
    </source>
</reference>
<dbReference type="Gene3D" id="1.20.1070.10">
    <property type="entry name" value="Rhodopsin 7-helix transmembrane proteins"/>
    <property type="match status" value="1"/>
</dbReference>
<keyword evidence="3 13" id="KW-0716">Sensory transduction</keyword>
<dbReference type="Pfam" id="PF13853">
    <property type="entry name" value="7tm_4"/>
    <property type="match status" value="1"/>
</dbReference>
<keyword evidence="6 13" id="KW-1133">Transmembrane helix</keyword>
<evidence type="ECO:0000259" key="14">
    <source>
        <dbReference type="PROSITE" id="PS50262"/>
    </source>
</evidence>
<evidence type="ECO:0000256" key="10">
    <source>
        <dbReference type="ARBA" id="ARBA00023180"/>
    </source>
</evidence>
<evidence type="ECO:0000256" key="1">
    <source>
        <dbReference type="ARBA" id="ARBA00004651"/>
    </source>
</evidence>
<evidence type="ECO:0000256" key="7">
    <source>
        <dbReference type="ARBA" id="ARBA00023040"/>
    </source>
</evidence>
<keyword evidence="9 12" id="KW-0675">Receptor</keyword>
<dbReference type="FunFam" id="1.20.1070.10:FF:000010">
    <property type="entry name" value="Olfactory receptor"/>
    <property type="match status" value="1"/>
</dbReference>
<evidence type="ECO:0000256" key="11">
    <source>
        <dbReference type="ARBA" id="ARBA00023224"/>
    </source>
</evidence>
<keyword evidence="10" id="KW-0325">Glycoprotein</keyword>
<dbReference type="GO" id="GO:0005886">
    <property type="term" value="C:plasma membrane"/>
    <property type="evidence" value="ECO:0007669"/>
    <property type="project" value="UniProtKB-SubCell"/>
</dbReference>
<evidence type="ECO:0000256" key="2">
    <source>
        <dbReference type="ARBA" id="ARBA00022475"/>
    </source>
</evidence>
<feature type="transmembrane region" description="Helical" evidence="13">
    <location>
        <begin position="242"/>
        <end position="259"/>
    </location>
</feature>
<feature type="transmembrane region" description="Helical" evidence="13">
    <location>
        <begin position="24"/>
        <end position="49"/>
    </location>
</feature>
<sequence length="290" mass="32410">MDNQTSVMEFVLLGMGNYPSLQTLLFLLSLLIYFVMLVGNILIVVLVVADQCLHTSMYFFLGNLSSLETCYSSTILPPLLASFLTGDRTISAHSCMAQLYFFGSFATTEFELLAAMSYDRYLAICQPLLYASLMTWKVSFQMTAESWLGGFLVSAVLIFFLSHLKVCGPKAIDNFFCDFTPLWELACSDASMVQLVTLLLCFLTVVFPFLSTLASYICIIAAVLRIPSSVGRQKAFSTCSPHLTVVTVFYSTLIIVYMLPRIPQLRQLNKVLSFFYAILTPLVNPLIYSL</sequence>
<keyword evidence="4 12" id="KW-0812">Transmembrane</keyword>
<evidence type="ECO:0000256" key="9">
    <source>
        <dbReference type="ARBA" id="ARBA00023170"/>
    </source>
</evidence>
<dbReference type="InterPro" id="IPR017452">
    <property type="entry name" value="GPCR_Rhodpsn_7TM"/>
</dbReference>
<keyword evidence="7 12" id="KW-0297">G-protein coupled receptor</keyword>
<evidence type="ECO:0000256" key="5">
    <source>
        <dbReference type="ARBA" id="ARBA00022725"/>
    </source>
</evidence>
<dbReference type="PANTHER" id="PTHR26452">
    <property type="entry name" value="OLFACTORY RECEPTOR"/>
    <property type="match status" value="1"/>
</dbReference>
<dbReference type="SUPFAM" id="SSF81321">
    <property type="entry name" value="Family A G protein-coupled receptor-like"/>
    <property type="match status" value="1"/>
</dbReference>
<comment type="similarity">
    <text evidence="12">Belongs to the G-protein coupled receptor 1 family.</text>
</comment>
<feature type="transmembrane region" description="Helical" evidence="13">
    <location>
        <begin position="195"/>
        <end position="222"/>
    </location>
</feature>
<dbReference type="PRINTS" id="PR00237">
    <property type="entry name" value="GPCRRHODOPSN"/>
</dbReference>
<dbReference type="InterPro" id="IPR050516">
    <property type="entry name" value="Olfactory_GPCR"/>
</dbReference>
<name>A0A7K9BK97_DRONO</name>
<organism evidence="15 16">
    <name type="scientific">Dromaius novaehollandiae</name>
    <name type="common">Emu</name>
    <dbReference type="NCBI Taxonomy" id="8790"/>
    <lineage>
        <taxon>Eukaryota</taxon>
        <taxon>Metazoa</taxon>
        <taxon>Chordata</taxon>
        <taxon>Craniata</taxon>
        <taxon>Vertebrata</taxon>
        <taxon>Euteleostomi</taxon>
        <taxon>Archelosauria</taxon>
        <taxon>Archosauria</taxon>
        <taxon>Dinosauria</taxon>
        <taxon>Saurischia</taxon>
        <taxon>Theropoda</taxon>
        <taxon>Coelurosauria</taxon>
        <taxon>Aves</taxon>
        <taxon>Palaeognathae</taxon>
        <taxon>Casuariiformes</taxon>
        <taxon>Dromaiidae</taxon>
        <taxon>Dromaius</taxon>
    </lineage>
</organism>
<dbReference type="InterPro" id="IPR000725">
    <property type="entry name" value="Olfact_rcpt"/>
</dbReference>
<proteinExistence type="inferred from homology"/>
<dbReference type="PRINTS" id="PR00245">
    <property type="entry name" value="OLFACTORYR"/>
</dbReference>
<comment type="caution">
    <text evidence="15">The sequence shown here is derived from an EMBL/GenBank/DDBJ whole genome shotgun (WGS) entry which is preliminary data.</text>
</comment>
<dbReference type="GO" id="GO:0004984">
    <property type="term" value="F:olfactory receptor activity"/>
    <property type="evidence" value="ECO:0007669"/>
    <property type="project" value="InterPro"/>
</dbReference>
<dbReference type="Proteomes" id="UP000543287">
    <property type="component" value="Unassembled WGS sequence"/>
</dbReference>
<keyword evidence="2 13" id="KW-1003">Cell membrane</keyword>
<evidence type="ECO:0000256" key="6">
    <source>
        <dbReference type="ARBA" id="ARBA00022989"/>
    </source>
</evidence>
<accession>A0A7K9BK97</accession>
<evidence type="ECO:0000256" key="12">
    <source>
        <dbReference type="RuleBase" id="RU000688"/>
    </source>
</evidence>
<feature type="transmembrane region" description="Helical" evidence="13">
    <location>
        <begin position="271"/>
        <end position="288"/>
    </location>
</feature>
<dbReference type="AlphaFoldDB" id="A0A7K9BK97"/>
<evidence type="ECO:0000256" key="13">
    <source>
        <dbReference type="RuleBase" id="RU363047"/>
    </source>
</evidence>
<comment type="subcellular location">
    <subcellularLocation>
        <location evidence="1 13">Cell membrane</location>
        <topology evidence="1 13">Multi-pass membrane protein</topology>
    </subcellularLocation>
</comment>
<dbReference type="GO" id="GO:0004930">
    <property type="term" value="F:G protein-coupled receptor activity"/>
    <property type="evidence" value="ECO:0007669"/>
    <property type="project" value="UniProtKB-KW"/>
</dbReference>
<feature type="domain" description="G-protein coupled receptors family 1 profile" evidence="14">
    <location>
        <begin position="39"/>
        <end position="288"/>
    </location>
</feature>
<evidence type="ECO:0000256" key="8">
    <source>
        <dbReference type="ARBA" id="ARBA00023136"/>
    </source>
</evidence>
<evidence type="ECO:0000313" key="15">
    <source>
        <dbReference type="EMBL" id="NXG40059.1"/>
    </source>
</evidence>
<dbReference type="PROSITE" id="PS50262">
    <property type="entry name" value="G_PROTEIN_RECEP_F1_2"/>
    <property type="match status" value="1"/>
</dbReference>
<dbReference type="EMBL" id="VWZH01000609">
    <property type="protein sequence ID" value="NXG40059.1"/>
    <property type="molecule type" value="Genomic_DNA"/>
</dbReference>
<dbReference type="InterPro" id="IPR000276">
    <property type="entry name" value="GPCR_Rhodpsn"/>
</dbReference>
<evidence type="ECO:0000313" key="16">
    <source>
        <dbReference type="Proteomes" id="UP000543287"/>
    </source>
</evidence>
<protein>
    <recommendedName>
        <fullName evidence="13">Olfactory receptor</fullName>
    </recommendedName>
</protein>